<dbReference type="Pfam" id="PF14329">
    <property type="entry name" value="DUF4386"/>
    <property type="match status" value="1"/>
</dbReference>
<dbReference type="KEGG" id="caul:KCG34_24460"/>
<keyword evidence="1" id="KW-1133">Transmembrane helix</keyword>
<feature type="transmembrane region" description="Helical" evidence="1">
    <location>
        <begin position="201"/>
        <end position="222"/>
    </location>
</feature>
<accession>A0A975IUU0</accession>
<gene>
    <name evidence="2" type="ORF">KCG34_24460</name>
</gene>
<proteinExistence type="predicted"/>
<evidence type="ECO:0000256" key="1">
    <source>
        <dbReference type="SAM" id="Phobius"/>
    </source>
</evidence>
<reference evidence="2" key="1">
    <citation type="submission" date="2021-04" db="EMBL/GenBank/DDBJ databases">
        <title>The complete genome sequence of Caulobacter sp. S6.</title>
        <authorList>
            <person name="Tang Y."/>
            <person name="Ouyang W."/>
            <person name="Liu Q."/>
            <person name="Huang B."/>
            <person name="Guo Z."/>
            <person name="Lei P."/>
        </authorList>
    </citation>
    <scope>NUCLEOTIDE SEQUENCE</scope>
    <source>
        <strain evidence="2">S6</strain>
    </source>
</reference>
<keyword evidence="1" id="KW-0812">Transmembrane</keyword>
<organism evidence="2 3">
    <name type="scientific">Phenylobacterium montanum</name>
    <dbReference type="NCBI Taxonomy" id="2823693"/>
    <lineage>
        <taxon>Bacteria</taxon>
        <taxon>Pseudomonadati</taxon>
        <taxon>Pseudomonadota</taxon>
        <taxon>Alphaproteobacteria</taxon>
        <taxon>Caulobacterales</taxon>
        <taxon>Caulobacteraceae</taxon>
        <taxon>Phenylobacterium</taxon>
    </lineage>
</organism>
<feature type="transmembrane region" description="Helical" evidence="1">
    <location>
        <begin position="67"/>
        <end position="88"/>
    </location>
</feature>
<feature type="transmembrane region" description="Helical" evidence="1">
    <location>
        <begin position="12"/>
        <end position="31"/>
    </location>
</feature>
<dbReference type="InterPro" id="IPR025495">
    <property type="entry name" value="DUF4386"/>
</dbReference>
<feature type="transmembrane region" description="Helical" evidence="1">
    <location>
        <begin position="100"/>
        <end position="120"/>
    </location>
</feature>
<name>A0A975IUU0_9CAUL</name>
<dbReference type="EMBL" id="CP073078">
    <property type="protein sequence ID" value="QUD88143.1"/>
    <property type="molecule type" value="Genomic_DNA"/>
</dbReference>
<protein>
    <submittedName>
        <fullName evidence="2">DUF4386 domain-containing protein</fullName>
    </submittedName>
</protein>
<sequence length="240" mass="24827">MTSVARKGSPRALARLTGGLYLYIMIGGLFAEAFVRDRLIVSNDAAATVHNIASSEALWRWGVAADVSTTLCDVAVAVLLFVLLAPVSRAMALSAAAFRLAYSAAMAASAALLVAPLFLLRDAAGGSQPMTALVAYSLHLHGAAFEIALTLFGVHLVLVGVLVARSTFLPRLLGAGLAVAGACYFANSFIGLVAPSFGKGLFPWILLPGFLAEGGLTLWLLIAGINDQRWREASAAAGAG</sequence>
<feature type="transmembrane region" description="Helical" evidence="1">
    <location>
        <begin position="140"/>
        <end position="163"/>
    </location>
</feature>
<keyword evidence="1" id="KW-0472">Membrane</keyword>
<feature type="transmembrane region" description="Helical" evidence="1">
    <location>
        <begin position="175"/>
        <end position="195"/>
    </location>
</feature>
<evidence type="ECO:0000313" key="3">
    <source>
        <dbReference type="Proteomes" id="UP000676409"/>
    </source>
</evidence>
<dbReference type="RefSeq" id="WP_211938194.1">
    <property type="nucleotide sequence ID" value="NZ_CP073078.1"/>
</dbReference>
<dbReference type="AlphaFoldDB" id="A0A975IUU0"/>
<dbReference type="Proteomes" id="UP000676409">
    <property type="component" value="Chromosome"/>
</dbReference>
<keyword evidence="3" id="KW-1185">Reference proteome</keyword>
<evidence type="ECO:0000313" key="2">
    <source>
        <dbReference type="EMBL" id="QUD88143.1"/>
    </source>
</evidence>